<dbReference type="PROSITE" id="PS50016">
    <property type="entry name" value="ZF_PHD_2"/>
    <property type="match status" value="2"/>
</dbReference>
<evidence type="ECO:0000256" key="5">
    <source>
        <dbReference type="ARBA" id="ARBA00022833"/>
    </source>
</evidence>
<feature type="domain" description="PHD-type" evidence="11">
    <location>
        <begin position="951"/>
        <end position="1001"/>
    </location>
</feature>
<dbReference type="PANTHER" id="PTHR45888">
    <property type="entry name" value="HL01030P-RELATED"/>
    <property type="match status" value="1"/>
</dbReference>
<keyword evidence="3" id="KW-0677">Repeat</keyword>
<keyword evidence="7" id="KW-0804">Transcription</keyword>
<dbReference type="InterPro" id="IPR013933">
    <property type="entry name" value="CRC_Rsc7/Swp82"/>
</dbReference>
<gene>
    <name evidence="12" type="ORF">BC938DRAFT_471744</name>
</gene>
<accession>A0A433Q7H9</accession>
<organism evidence="12 13">
    <name type="scientific">Jimgerdemannia flammicorona</name>
    <dbReference type="NCBI Taxonomy" id="994334"/>
    <lineage>
        <taxon>Eukaryota</taxon>
        <taxon>Fungi</taxon>
        <taxon>Fungi incertae sedis</taxon>
        <taxon>Mucoromycota</taxon>
        <taxon>Mucoromycotina</taxon>
        <taxon>Endogonomycetes</taxon>
        <taxon>Endogonales</taxon>
        <taxon>Endogonaceae</taxon>
        <taxon>Jimgerdemannia</taxon>
    </lineage>
</organism>
<evidence type="ECO:0000256" key="9">
    <source>
        <dbReference type="PROSITE-ProRule" id="PRU00146"/>
    </source>
</evidence>
<dbReference type="PANTHER" id="PTHR45888:SF4">
    <property type="entry name" value="PHD FINGER PROTEIN 10"/>
    <property type="match status" value="1"/>
</dbReference>
<evidence type="ECO:0000256" key="4">
    <source>
        <dbReference type="ARBA" id="ARBA00022771"/>
    </source>
</evidence>
<sequence length="1176" mass="128615">MWADGVYARYCAKVKDLFDGIDVKYSAMELDQRCKWNMISIIFLQPFNALVSSSRSQFFLLAADGAEIQAQLKVISGQSTVPNVFVRGQHAGGSDAVHEAQASGRLHDMLSDSKSESDSQSQDVTPAPESAVEQQSSPTSPTKKRRGRPPKRKDSAASGELNSDSAKREDKREEKRQRAKDKVNKDVSPHSEGTRQEATEPEEGTETHENSDTNKRIKCSTPDTEDSSSPAKLFKTEDPSTPTSVSTAAITNSTPGKKRGRPRIHPRPGDEGYTPSSTGRSRKRKRVNEPDQTDVTEKDGKDSENAPNEENVEGAETASSVQTPVATVEEPEADVEEIEGLLDEAGETKITKDGELLGGRKWKVPVFQLPTRGDRWYMLSMDPAKVLGFRDSYLFFLRNPNLKRIWASDVEKNVLIEQGFLMPNFRTRGIAIVTARSIFKHFGFRIIKNGRQRRDDYYEGAAGPDDIGAEDESDGEGRGMLYGNGGEYSDTGADRTNMTSSRRRQADSGPGVLGVSFSSSASRHAAAVASRNAHLAGSMNFNGSGLTGPLLPKKDINQLNWMHQTALYVRDFNARLREGREARGRRFFDVHTGVEQVPRATQPTRCEVEVVNGTKLETGKNMGGAAVVEPLSFVDDPRNRIPVFKEDGSVDIEIMELLPPDIKNIVQHEADAYSTGKQERHGDDGFPLALMEGQYQSMFAIHQGRINQPLPKFYPTPAATQQPYLSATATAMPHIQSSSYPTGQQLATQGASNPYTDPNALASMAAAYYASSPQMTPQQMMMIAQGQGTQHLAYLNKTAQYTCGVLTHKNKACKRGVTFMGERCMFHKGMDILGQPIGTAIHNSMMGMAPNGASVAQPMQSGTPITIIPIPTNPISVSSTTVPADENNKCAYCHYLSAPPETIPADGTPCSVITMTHCTKCNQKYHPLCAHLSTPRQIAAIDSYPWECPECKVCVVCKSAGDEATLMICDDCDRGWHTGCCTPKVAEVPEGSWLCALCAECHGCGGKEIEDVKNAAKYRHAVGPSTDKHKFPVYLATYCNKCHRHFSEDRFCPVCLKTYSGEEDGGVNEEEDTEMVCCDLCDRWIHSGCDERLTPERYQKLVDNPEAKYQCPLCESRVKPTVQSGAAVMALQGQLAPCGYCIGVIGGKVNTRGIAEYKGKKVGVPEINGTGITAMP</sequence>
<evidence type="ECO:0000256" key="7">
    <source>
        <dbReference type="ARBA" id="ARBA00023163"/>
    </source>
</evidence>
<evidence type="ECO:0000256" key="2">
    <source>
        <dbReference type="ARBA" id="ARBA00022723"/>
    </source>
</evidence>
<dbReference type="InterPro" id="IPR019787">
    <property type="entry name" value="Znf_PHD-finger"/>
</dbReference>
<dbReference type="GO" id="GO:0008270">
    <property type="term" value="F:zinc ion binding"/>
    <property type="evidence" value="ECO:0007669"/>
    <property type="project" value="UniProtKB-KW"/>
</dbReference>
<dbReference type="InterPro" id="IPR001965">
    <property type="entry name" value="Znf_PHD"/>
</dbReference>
<feature type="compositionally biased region" description="Basic residues" evidence="10">
    <location>
        <begin position="256"/>
        <end position="266"/>
    </location>
</feature>
<dbReference type="Gene3D" id="3.30.40.10">
    <property type="entry name" value="Zinc/RING finger domain, C3HC4 (zinc finger)"/>
    <property type="match status" value="2"/>
</dbReference>
<reference evidence="12 13" key="1">
    <citation type="journal article" date="2018" name="New Phytol.">
        <title>Phylogenomics of Endogonaceae and evolution of mycorrhizas within Mucoromycota.</title>
        <authorList>
            <person name="Chang Y."/>
            <person name="Desiro A."/>
            <person name="Na H."/>
            <person name="Sandor L."/>
            <person name="Lipzen A."/>
            <person name="Clum A."/>
            <person name="Barry K."/>
            <person name="Grigoriev I.V."/>
            <person name="Martin F.M."/>
            <person name="Stajich J.E."/>
            <person name="Smith M.E."/>
            <person name="Bonito G."/>
            <person name="Spatafora J.W."/>
        </authorList>
    </citation>
    <scope>NUCLEOTIDE SEQUENCE [LARGE SCALE GENOMIC DNA]</scope>
    <source>
        <strain evidence="12 13">AD002</strain>
    </source>
</reference>
<name>A0A433Q7H9_9FUNG</name>
<feature type="region of interest" description="Disordered" evidence="10">
    <location>
        <begin position="735"/>
        <end position="754"/>
    </location>
</feature>
<feature type="domain" description="PHD-type" evidence="11">
    <location>
        <begin position="1049"/>
        <end position="1117"/>
    </location>
</feature>
<feature type="region of interest" description="Disordered" evidence="10">
    <location>
        <begin position="457"/>
        <end position="515"/>
    </location>
</feature>
<dbReference type="EMBL" id="RBNJ01012202">
    <property type="protein sequence ID" value="RUS25727.1"/>
    <property type="molecule type" value="Genomic_DNA"/>
</dbReference>
<feature type="region of interest" description="Disordered" evidence="10">
    <location>
        <begin position="109"/>
        <end position="334"/>
    </location>
</feature>
<evidence type="ECO:0000256" key="3">
    <source>
        <dbReference type="ARBA" id="ARBA00022737"/>
    </source>
</evidence>
<evidence type="ECO:0000256" key="6">
    <source>
        <dbReference type="ARBA" id="ARBA00023015"/>
    </source>
</evidence>
<dbReference type="InterPro" id="IPR036249">
    <property type="entry name" value="Thioredoxin-like_sf"/>
</dbReference>
<dbReference type="InterPro" id="IPR001841">
    <property type="entry name" value="Znf_RING"/>
</dbReference>
<dbReference type="Proteomes" id="UP000274822">
    <property type="component" value="Unassembled WGS sequence"/>
</dbReference>
<dbReference type="PROSITE" id="PS51354">
    <property type="entry name" value="GLUTAREDOXIN_2"/>
    <property type="match status" value="1"/>
</dbReference>
<keyword evidence="5" id="KW-0862">Zinc</keyword>
<dbReference type="SUPFAM" id="SSF57903">
    <property type="entry name" value="FYVE/PHD zinc finger"/>
    <property type="match status" value="2"/>
</dbReference>
<keyword evidence="2" id="KW-0479">Metal-binding</keyword>
<keyword evidence="8" id="KW-0539">Nucleus</keyword>
<keyword evidence="6" id="KW-0805">Transcription regulation</keyword>
<feature type="compositionally biased region" description="Basic residues" evidence="10">
    <location>
        <begin position="142"/>
        <end position="151"/>
    </location>
</feature>
<evidence type="ECO:0000313" key="13">
    <source>
        <dbReference type="Proteomes" id="UP000274822"/>
    </source>
</evidence>
<proteinExistence type="predicted"/>
<feature type="compositionally biased region" description="Basic and acidic residues" evidence="10">
    <location>
        <begin position="295"/>
        <end position="304"/>
    </location>
</feature>
<dbReference type="SMART" id="SM00184">
    <property type="entry name" value="RING"/>
    <property type="match status" value="3"/>
</dbReference>
<evidence type="ECO:0000313" key="12">
    <source>
        <dbReference type="EMBL" id="RUS25727.1"/>
    </source>
</evidence>
<dbReference type="InterPro" id="IPR013083">
    <property type="entry name" value="Znf_RING/FYVE/PHD"/>
</dbReference>
<dbReference type="GO" id="GO:0005634">
    <property type="term" value="C:nucleus"/>
    <property type="evidence" value="ECO:0007669"/>
    <property type="project" value="UniProtKB-SubCell"/>
</dbReference>
<comment type="subcellular location">
    <subcellularLocation>
        <location evidence="1">Nucleus</location>
    </subcellularLocation>
</comment>
<dbReference type="AlphaFoldDB" id="A0A433Q7H9"/>
<keyword evidence="13" id="KW-1185">Reference proteome</keyword>
<keyword evidence="4 9" id="KW-0863">Zinc-finger</keyword>
<comment type="caution">
    <text evidence="12">The sequence shown here is derived from an EMBL/GenBank/DDBJ whole genome shotgun (WGS) entry which is preliminary data.</text>
</comment>
<feature type="compositionally biased region" description="Polar residues" evidence="10">
    <location>
        <begin position="239"/>
        <end position="255"/>
    </location>
</feature>
<feature type="compositionally biased region" description="Basic and acidic residues" evidence="10">
    <location>
        <begin position="165"/>
        <end position="198"/>
    </location>
</feature>
<evidence type="ECO:0000259" key="11">
    <source>
        <dbReference type="PROSITE" id="PS50016"/>
    </source>
</evidence>
<dbReference type="SMART" id="SM00249">
    <property type="entry name" value="PHD"/>
    <property type="match status" value="3"/>
</dbReference>
<dbReference type="Pfam" id="PF00628">
    <property type="entry name" value="PHD"/>
    <property type="match status" value="1"/>
</dbReference>
<evidence type="ECO:0000256" key="1">
    <source>
        <dbReference type="ARBA" id="ARBA00004123"/>
    </source>
</evidence>
<protein>
    <submittedName>
        <fullName evidence="12">Chromatin remodelling complex Rsc7/Swp82 subunit-domain-containing protein</fullName>
    </submittedName>
</protein>
<feature type="compositionally biased region" description="Basic and acidic residues" evidence="10">
    <location>
        <begin position="205"/>
        <end position="215"/>
    </location>
</feature>
<evidence type="ECO:0000256" key="10">
    <source>
        <dbReference type="SAM" id="MobiDB-lite"/>
    </source>
</evidence>
<dbReference type="SUPFAM" id="SSF52833">
    <property type="entry name" value="Thioredoxin-like"/>
    <property type="match status" value="1"/>
</dbReference>
<dbReference type="Pfam" id="PF08624">
    <property type="entry name" value="CRC_subunit"/>
    <property type="match status" value="1"/>
</dbReference>
<dbReference type="InterPro" id="IPR011011">
    <property type="entry name" value="Znf_FYVE_PHD"/>
</dbReference>
<evidence type="ECO:0000256" key="8">
    <source>
        <dbReference type="ARBA" id="ARBA00023242"/>
    </source>
</evidence>
<dbReference type="Gene3D" id="3.40.30.10">
    <property type="entry name" value="Glutaredoxin"/>
    <property type="match status" value="1"/>
</dbReference>